<keyword evidence="1" id="KW-0004">4Fe-4S</keyword>
<proteinExistence type="predicted"/>
<dbReference type="Proteomes" id="UP000632659">
    <property type="component" value="Unassembled WGS sequence"/>
</dbReference>
<evidence type="ECO:0000313" key="6">
    <source>
        <dbReference type="EMBL" id="MBC8609672.1"/>
    </source>
</evidence>
<keyword evidence="7" id="KW-1185">Reference proteome</keyword>
<evidence type="ECO:0000313" key="7">
    <source>
        <dbReference type="Proteomes" id="UP000632659"/>
    </source>
</evidence>
<keyword evidence="5" id="KW-0411">Iron-sulfur</keyword>
<gene>
    <name evidence="6" type="ORF">H8702_00875</name>
</gene>
<evidence type="ECO:0000256" key="3">
    <source>
        <dbReference type="ARBA" id="ARBA00023002"/>
    </source>
</evidence>
<dbReference type="AlphaFoldDB" id="A0A8J6TYD2"/>
<dbReference type="InterPro" id="IPR036188">
    <property type="entry name" value="FAD/NAD-bd_sf"/>
</dbReference>
<accession>A0A8J6TYD2</accession>
<comment type="caution">
    <text evidence="6">The sequence shown here is derived from an EMBL/GenBank/DDBJ whole genome shotgun (WGS) entry which is preliminary data.</text>
</comment>
<evidence type="ECO:0000256" key="1">
    <source>
        <dbReference type="ARBA" id="ARBA00022485"/>
    </source>
</evidence>
<dbReference type="RefSeq" id="WP_187536137.1">
    <property type="nucleotide sequence ID" value="NZ_JACRTL010000001.1"/>
</dbReference>
<protein>
    <submittedName>
        <fullName evidence="6">FAD-dependent oxidoreductase</fullName>
    </submittedName>
</protein>
<keyword evidence="4" id="KW-0408">Iron</keyword>
<evidence type="ECO:0000256" key="5">
    <source>
        <dbReference type="ARBA" id="ARBA00023014"/>
    </source>
</evidence>
<keyword evidence="2" id="KW-0479">Metal-binding</keyword>
<name>A0A8J6TYD2_9FIRM</name>
<dbReference type="PANTHER" id="PTHR43498">
    <property type="entry name" value="FERREDOXIN:COB-COM HETERODISULFIDE REDUCTASE SUBUNIT A"/>
    <property type="match status" value="1"/>
</dbReference>
<reference evidence="6" key="1">
    <citation type="submission" date="2020-08" db="EMBL/GenBank/DDBJ databases">
        <title>Genome public.</title>
        <authorList>
            <person name="Liu C."/>
            <person name="Sun Q."/>
        </authorList>
    </citation>
    <scope>NUCLEOTIDE SEQUENCE</scope>
    <source>
        <strain evidence="6">NSJ-15</strain>
    </source>
</reference>
<dbReference type="PANTHER" id="PTHR43498:SF1">
    <property type="entry name" value="COB--COM HETERODISULFIDE REDUCTASE IRON-SULFUR SUBUNIT A"/>
    <property type="match status" value="1"/>
</dbReference>
<keyword evidence="3" id="KW-0560">Oxidoreductase</keyword>
<dbReference type="Pfam" id="PF12831">
    <property type="entry name" value="FAD_oxidored"/>
    <property type="match status" value="1"/>
</dbReference>
<dbReference type="Gene3D" id="3.50.50.60">
    <property type="entry name" value="FAD/NAD(P)-binding domain"/>
    <property type="match status" value="1"/>
</dbReference>
<evidence type="ECO:0000256" key="4">
    <source>
        <dbReference type="ARBA" id="ARBA00023004"/>
    </source>
</evidence>
<dbReference type="GO" id="GO:0016491">
    <property type="term" value="F:oxidoreductase activity"/>
    <property type="evidence" value="ECO:0007669"/>
    <property type="project" value="UniProtKB-KW"/>
</dbReference>
<dbReference type="GO" id="GO:0046872">
    <property type="term" value="F:metal ion binding"/>
    <property type="evidence" value="ECO:0007669"/>
    <property type="project" value="UniProtKB-KW"/>
</dbReference>
<dbReference type="EMBL" id="JACRTL010000001">
    <property type="protein sequence ID" value="MBC8609672.1"/>
    <property type="molecule type" value="Genomic_DNA"/>
</dbReference>
<dbReference type="SUPFAM" id="SSF51905">
    <property type="entry name" value="FAD/NAD(P)-binding domain"/>
    <property type="match status" value="1"/>
</dbReference>
<sequence>MNGKTVRDCAHEIPVLMECDVLVVGGGPAGMAAAVGAAQAGANTVIMEQYGCLGGNITLSAVEPPSWYRQEKTTMPGGVGTEIEKRMIALDAAVRTSFRPSVGYSYDTEVFKYMADQMIKDYRITPLYHCLGTIPYMQGHTVCGVITESKSGRTAVLAKRVIDCTGDGDIMARAGAPYEKGSPENGQLSAGTLKFFLTNVDIPKLEAAMDEDPMSRDPYVHKLFYKTFQKAINAGEKPLENSLNTMYYTPMPPHDINVNLSTYDRELDGTDVLSLTRSEIKLRKEVMKVIKRFHQYGNEEGLGKAKLRNFAMTVGVRETRRLVSEHRITGREILEGERFEDTVGIFPIYMDGENIKKIPYTDEYFQIPFRIIVPQKVENLLCAGRCVSCTRDAVPTTRQMDFCMVTGQAAGVASALSIQQETSSRSVSICSVQQELERQGVRVF</sequence>
<evidence type="ECO:0000256" key="2">
    <source>
        <dbReference type="ARBA" id="ARBA00022723"/>
    </source>
</evidence>
<dbReference type="GO" id="GO:0051539">
    <property type="term" value="F:4 iron, 4 sulfur cluster binding"/>
    <property type="evidence" value="ECO:0007669"/>
    <property type="project" value="UniProtKB-KW"/>
</dbReference>
<organism evidence="6 7">
    <name type="scientific">Massiliimalia timonensis</name>
    <dbReference type="NCBI Taxonomy" id="1987501"/>
    <lineage>
        <taxon>Bacteria</taxon>
        <taxon>Bacillati</taxon>
        <taxon>Bacillota</taxon>
        <taxon>Clostridia</taxon>
        <taxon>Eubacteriales</taxon>
        <taxon>Oscillospiraceae</taxon>
        <taxon>Massiliimalia</taxon>
    </lineage>
</organism>
<dbReference type="InterPro" id="IPR039650">
    <property type="entry name" value="HdrA-like"/>
</dbReference>